<feature type="region of interest" description="Disordered" evidence="1">
    <location>
        <begin position="55"/>
        <end position="111"/>
    </location>
</feature>
<feature type="compositionally biased region" description="Basic and acidic residues" evidence="1">
    <location>
        <begin position="267"/>
        <end position="279"/>
    </location>
</feature>
<feature type="compositionally biased region" description="Low complexity" evidence="1">
    <location>
        <begin position="199"/>
        <end position="258"/>
    </location>
</feature>
<feature type="region of interest" description="Disordered" evidence="1">
    <location>
        <begin position="31"/>
        <end position="50"/>
    </location>
</feature>
<feature type="region of interest" description="Disordered" evidence="1">
    <location>
        <begin position="193"/>
        <end position="279"/>
    </location>
</feature>
<feature type="transmembrane region" description="Helical" evidence="2">
    <location>
        <begin position="374"/>
        <end position="397"/>
    </location>
</feature>
<dbReference type="AlphaFoldDB" id="A0A9W6BMC5"/>
<keyword evidence="4" id="KW-1185">Reference proteome</keyword>
<sequence>MNLLCRQTPSAARSIPRQTCCHSLWVLQRASSPRTGPFAREPRGHGVVAPQPLDSVLEADGSGDDPGRLGKHGPKLLPRPVRPKNDGNGSSKNNGGGGGGGRGGGRGPSGVGERTLASLAAYSGLVGTTALILGNLAGFDLWGEFDWTSLDDLRMAAVASVPLQLLNAALLLPSYSSPQRLPDLGNLEAMEEKLRAEQQQRQQGDQQQPQQQATAAPGVSPAAAEAAPASSAPESASASSPSPAHSAPSPPGSAAGPPGLVPADVWGRSRDGAEAKPAAEDGWTALRSALHLAQGYYISNNPTARLTPAAEAGYTFIDAAAGELLYRGVAMTWLAGWLQDRVYEAGVDETVSYQLPAAAAAAGLPGLGDAFATLGVYGACQCAVAAATATFVVLSVMSRSRRAAQRLEMLMSVASPSSSASTSARSPTGPGGRGTAGDAASGDGKAAAGRGAAGAASGAGARAAAQVLFGPGGPSVGASNAGAVMRRAAAIQAARDAFQILVLNAVFIASGGNLAASYSVSVINQLLISAMQRRGVARMRERSAALARELRAYNTQMQRIASKYKDKLPKAAATRLDTLGPEDDAAAGEAPSTSSAAGSNANSTGSSSGSEPAAAASPSAFAADSTSTSTSSSVSSGSSSSSSSSGDGRISSDGGSGGRLEEGAVQALAAGGGDIPSTGLARAIAMLDRLVPEPPKPAANNKKPRQQQPQQPQPQPQQPLQ</sequence>
<feature type="compositionally biased region" description="Low complexity" evidence="1">
    <location>
        <begin position="698"/>
        <end position="710"/>
    </location>
</feature>
<protein>
    <submittedName>
        <fullName evidence="3">Uncharacterized protein</fullName>
    </submittedName>
</protein>
<organism evidence="3 4">
    <name type="scientific">Pleodorina starrii</name>
    <dbReference type="NCBI Taxonomy" id="330485"/>
    <lineage>
        <taxon>Eukaryota</taxon>
        <taxon>Viridiplantae</taxon>
        <taxon>Chlorophyta</taxon>
        <taxon>core chlorophytes</taxon>
        <taxon>Chlorophyceae</taxon>
        <taxon>CS clade</taxon>
        <taxon>Chlamydomonadales</taxon>
        <taxon>Volvocaceae</taxon>
        <taxon>Pleodorina</taxon>
    </lineage>
</organism>
<keyword evidence="2" id="KW-0472">Membrane</keyword>
<feature type="compositionally biased region" description="Low complexity" evidence="1">
    <location>
        <begin position="416"/>
        <end position="426"/>
    </location>
</feature>
<feature type="region of interest" description="Disordered" evidence="1">
    <location>
        <begin position="416"/>
        <end position="443"/>
    </location>
</feature>
<reference evidence="3 4" key="1">
    <citation type="journal article" date="2023" name="Commun. Biol.">
        <title>Reorganization of the ancestral sex-determining regions during the evolution of trioecy in Pleodorina starrii.</title>
        <authorList>
            <person name="Takahashi K."/>
            <person name="Suzuki S."/>
            <person name="Kawai-Toyooka H."/>
            <person name="Yamamoto K."/>
            <person name="Hamaji T."/>
            <person name="Ootsuki R."/>
            <person name="Yamaguchi H."/>
            <person name="Kawachi M."/>
            <person name="Higashiyama T."/>
            <person name="Nozaki H."/>
        </authorList>
    </citation>
    <scope>NUCLEOTIDE SEQUENCE [LARGE SCALE GENOMIC DNA]</scope>
    <source>
        <strain evidence="3 4">NIES-4479</strain>
    </source>
</reference>
<keyword evidence="2" id="KW-0812">Transmembrane</keyword>
<evidence type="ECO:0000313" key="3">
    <source>
        <dbReference type="EMBL" id="GLC54648.1"/>
    </source>
</evidence>
<dbReference type="OrthoDB" id="546168at2759"/>
<accession>A0A9W6BMC5</accession>
<evidence type="ECO:0000256" key="1">
    <source>
        <dbReference type="SAM" id="MobiDB-lite"/>
    </source>
</evidence>
<feature type="compositionally biased region" description="Low complexity" evidence="1">
    <location>
        <begin position="590"/>
        <end position="653"/>
    </location>
</feature>
<feature type="region of interest" description="Disordered" evidence="1">
    <location>
        <begin position="581"/>
        <end position="721"/>
    </location>
</feature>
<dbReference type="Proteomes" id="UP001165080">
    <property type="component" value="Unassembled WGS sequence"/>
</dbReference>
<evidence type="ECO:0000256" key="2">
    <source>
        <dbReference type="SAM" id="Phobius"/>
    </source>
</evidence>
<comment type="caution">
    <text evidence="3">The sequence shown here is derived from an EMBL/GenBank/DDBJ whole genome shotgun (WGS) entry which is preliminary data.</text>
</comment>
<feature type="compositionally biased region" description="Pro residues" evidence="1">
    <location>
        <begin position="711"/>
        <end position="721"/>
    </location>
</feature>
<dbReference type="EMBL" id="BRXU01000011">
    <property type="protein sequence ID" value="GLC54648.1"/>
    <property type="molecule type" value="Genomic_DNA"/>
</dbReference>
<gene>
    <name evidence="3" type="primary">PLEST012104</name>
    <name evidence="3" type="ORF">PLESTB_000891300</name>
</gene>
<evidence type="ECO:0000313" key="4">
    <source>
        <dbReference type="Proteomes" id="UP001165080"/>
    </source>
</evidence>
<proteinExistence type="predicted"/>
<name>A0A9W6BMC5_9CHLO</name>
<keyword evidence="2" id="KW-1133">Transmembrane helix</keyword>
<feature type="compositionally biased region" description="Gly residues" evidence="1">
    <location>
        <begin position="94"/>
        <end position="110"/>
    </location>
</feature>